<evidence type="ECO:0000256" key="5">
    <source>
        <dbReference type="ARBA" id="ARBA00022729"/>
    </source>
</evidence>
<dbReference type="InterPro" id="IPR011990">
    <property type="entry name" value="TPR-like_helical_dom_sf"/>
</dbReference>
<evidence type="ECO:0000256" key="2">
    <source>
        <dbReference type="ARBA" id="ARBA00006654"/>
    </source>
</evidence>
<evidence type="ECO:0000259" key="15">
    <source>
        <dbReference type="PROSITE" id="PS50865"/>
    </source>
</evidence>
<keyword evidence="9" id="KW-0862">Zinc</keyword>
<dbReference type="InterPro" id="IPR008334">
    <property type="entry name" value="5'-Nucleotdase_C"/>
</dbReference>
<dbReference type="eggNOG" id="KOG4419">
    <property type="taxonomic scope" value="Eukaryota"/>
</dbReference>
<sequence>MCEKSDETRCNLTNILMQLRRHLSVNHNVAALSQRFGALNSNLERVNFVEELIKSAEITIELQKDVKNDEIATKYREKGNEMYKKRKLKEAWEFYTKSVCFAEENSTNLGLAYANRSAVLFELNLHKQCLKDIKRALNHNYPEHLKSKLFVREKNSKNTAIEETCPHEAIPIVTNNNPNIQSASACIAVREEENWGRFVVATRDIKVGEVLAVEKPLVTLVVNELSNHCHECVSLCYNLIPCKTCTQAMYCSESCRDYAFDMYHKYECSILATLRFLQFDKLKLFALKISLQYNDLGETSDLLYRSDRYREIHNLVTNTTKRSVPDLFERATAAALIYDLVKTHTNFFSAFNQNNFKEILLLHMQTGPSNFHEIVELVPNSRGIYEPEEIASGAFAFLSLLNHSCCPNVARFSYGSTLVLRAIQNIQEGEQCFDNYGYHFALMDKSERKKHLQSQYYFNCVCQACEKNWPLFDSLPSFNSHEIEDSVFLKLSSGDVETAVTVAGDLCTKLGELQKLQPCKDFCQLQEIVKQYIVSVVPPKWFGGGTAVPQCAVWSTAPAQPVAKMQLIYFFTLFSFAVSEDLKLTILHNNDLHSRFEETSRNSGTCKDKKECVGGFARTAHEIRRFRTESGDNPVLFLNAGDTYVGTAWFAVHKWKICVEFLNLLKPDVMSLGNHEFDFGVSSLAPFVKNAQFPIVAANLDFTKEPSLSEIKKSVVIDISGRKVGIVGHLTPDTRIMSQPGAVEFLDVVESVKNETQVLDAAGVKIIIVLGHSGYDMDLKIAADVPLADVVIGGHTNTFLWNGAQPDLEKPEDMYPKVVVQKGGKKVPVVQAYAYAKYLGVLNVTFDGQGDLVGFQGQPIFLDNGIVQDQDVLDLLEKYRPAVDEINKEVVGKSAVVLDASANKCRVVECNIGNLIADSFVYYMAGQYAGPGWTDTPIGLINGGSIRTIIDPSVHGGNITRGELMGTLPFDNQVVSFKLTGSQILKTLEIGARSNGETSKGEFLQFSGLHVVYNKKKPAFERVVSVKVRCGNCSVPLYEPLDPKKTYGVVTASFLTNGGDGHEVLANAPNKKVQDLGDVDTVVWYLKRQTEVYPEEQGRIKFVESEGGNTPSGATRTFGVLALVLTLVTKVVIV</sequence>
<keyword evidence="8" id="KW-0378">Hydrolase</keyword>
<dbReference type="InterPro" id="IPR004843">
    <property type="entry name" value="Calcineurin-like_PHP"/>
</dbReference>
<dbReference type="GO" id="GO:0008253">
    <property type="term" value="F:5'-nucleotidase activity"/>
    <property type="evidence" value="ECO:0000318"/>
    <property type="project" value="GO_Central"/>
</dbReference>
<proteinExistence type="inferred from homology"/>
<keyword evidence="7 13" id="KW-0863">Zinc-finger</keyword>
<dbReference type="GO" id="GO:0006196">
    <property type="term" value="P:AMP catabolic process"/>
    <property type="evidence" value="ECO:0000318"/>
    <property type="project" value="GO_Central"/>
</dbReference>
<dbReference type="SUPFAM" id="SSF55816">
    <property type="entry name" value="5'-nucleotidase (syn. UDP-sugar hydrolase), C-terminal domain"/>
    <property type="match status" value="1"/>
</dbReference>
<dbReference type="InterPro" id="IPR046341">
    <property type="entry name" value="SET_dom_sf"/>
</dbReference>
<dbReference type="CDD" id="cd07409">
    <property type="entry name" value="MPP_CD73_N"/>
    <property type="match status" value="1"/>
</dbReference>
<dbReference type="SUPFAM" id="SSF56300">
    <property type="entry name" value="Metallo-dependent phosphatases"/>
    <property type="match status" value="1"/>
</dbReference>
<evidence type="ECO:0000256" key="11">
    <source>
        <dbReference type="ARBA" id="ARBA00093635"/>
    </source>
</evidence>
<dbReference type="GO" id="GO:0008170">
    <property type="term" value="F:N-methyltransferase activity"/>
    <property type="evidence" value="ECO:0007669"/>
    <property type="project" value="UniProtKB-ARBA"/>
</dbReference>
<dbReference type="InterPro" id="IPR001214">
    <property type="entry name" value="SET_dom"/>
</dbReference>
<dbReference type="PROSITE" id="PS50280">
    <property type="entry name" value="SET"/>
    <property type="match status" value="1"/>
</dbReference>
<evidence type="ECO:0000256" key="1">
    <source>
        <dbReference type="ARBA" id="ARBA00000815"/>
    </source>
</evidence>
<dbReference type="EMBL" id="KQ971363">
    <property type="protein sequence ID" value="KYB25712.1"/>
    <property type="molecule type" value="Genomic_DNA"/>
</dbReference>
<protein>
    <recommendedName>
        <fullName evidence="11">Protein-lysine N-methyltransferase SMYD4</fullName>
        <ecNumber evidence="3">3.1.3.5</ecNumber>
    </recommendedName>
    <alternativeName>
        <fullName evidence="12">SET and MYND domain-containing protein 4</fullName>
    </alternativeName>
</protein>
<comment type="similarity">
    <text evidence="2">Belongs to the 5'-nucleotidase family.</text>
</comment>
<dbReference type="PROSITE" id="PS00786">
    <property type="entry name" value="5_NUCLEOTIDASE_2"/>
    <property type="match status" value="1"/>
</dbReference>
<evidence type="ECO:0000313" key="16">
    <source>
        <dbReference type="EMBL" id="KYB25712.1"/>
    </source>
</evidence>
<dbReference type="PRINTS" id="PR01607">
    <property type="entry name" value="APYRASEFAMLY"/>
</dbReference>
<organism evidence="16 17">
    <name type="scientific">Tribolium castaneum</name>
    <name type="common">Red flour beetle</name>
    <dbReference type="NCBI Taxonomy" id="7070"/>
    <lineage>
        <taxon>Eukaryota</taxon>
        <taxon>Metazoa</taxon>
        <taxon>Ecdysozoa</taxon>
        <taxon>Arthropoda</taxon>
        <taxon>Hexapoda</taxon>
        <taxon>Insecta</taxon>
        <taxon>Pterygota</taxon>
        <taxon>Neoptera</taxon>
        <taxon>Endopterygota</taxon>
        <taxon>Coleoptera</taxon>
        <taxon>Polyphaga</taxon>
        <taxon>Cucujiformia</taxon>
        <taxon>Tenebrionidae</taxon>
        <taxon>Tenebrionidae incertae sedis</taxon>
        <taxon>Tribolium</taxon>
    </lineage>
</organism>
<dbReference type="STRING" id="7070.A0A139WCQ9"/>
<dbReference type="InterPro" id="IPR006146">
    <property type="entry name" value="5'-Nucleotdase_CS"/>
</dbReference>
<dbReference type="GO" id="GO:0005886">
    <property type="term" value="C:plasma membrane"/>
    <property type="evidence" value="ECO:0000318"/>
    <property type="project" value="GO_Central"/>
</dbReference>
<dbReference type="Pfam" id="PF02872">
    <property type="entry name" value="5_nucleotid_C"/>
    <property type="match status" value="1"/>
</dbReference>
<comment type="function">
    <text evidence="10">Protein-lysine N-methyltransferase. Monomethylates PRMT5, modulating its transcriptional activity. May also act as a histone methyltransferase. Plays a critical role in cardiac development. Acts as a key epigenetic regulator of gene expression during cardiac development via its dual activities as a methyltransferase and negative regulator of HDAC1.</text>
</comment>
<evidence type="ECO:0000256" key="4">
    <source>
        <dbReference type="ARBA" id="ARBA00022723"/>
    </source>
</evidence>
<feature type="domain" description="MYND-type" evidence="15">
    <location>
        <begin position="229"/>
        <end position="268"/>
    </location>
</feature>
<dbReference type="AlphaFoldDB" id="A0A139WCQ9"/>
<dbReference type="PANTHER" id="PTHR11575:SF24">
    <property type="entry name" value="5'-NUCLEOTIDASE"/>
    <property type="match status" value="1"/>
</dbReference>
<evidence type="ECO:0000256" key="8">
    <source>
        <dbReference type="ARBA" id="ARBA00022801"/>
    </source>
</evidence>
<feature type="domain" description="SET" evidence="14">
    <location>
        <begin position="178"/>
        <end position="437"/>
    </location>
</feature>
<dbReference type="InterPro" id="IPR006179">
    <property type="entry name" value="5_nucleotidase/apyrase"/>
</dbReference>
<dbReference type="Gene3D" id="1.10.220.160">
    <property type="match status" value="1"/>
</dbReference>
<evidence type="ECO:0000313" key="17">
    <source>
        <dbReference type="Proteomes" id="UP000007266"/>
    </source>
</evidence>
<evidence type="ECO:0000256" key="9">
    <source>
        <dbReference type="ARBA" id="ARBA00022833"/>
    </source>
</evidence>
<evidence type="ECO:0000256" key="6">
    <source>
        <dbReference type="ARBA" id="ARBA00022741"/>
    </source>
</evidence>
<evidence type="ECO:0000256" key="12">
    <source>
        <dbReference type="ARBA" id="ARBA00093680"/>
    </source>
</evidence>
<dbReference type="Gene3D" id="3.60.21.10">
    <property type="match status" value="1"/>
</dbReference>
<reference evidence="16 17" key="1">
    <citation type="journal article" date="2008" name="Nature">
        <title>The genome of the model beetle and pest Tribolium castaneum.</title>
        <authorList>
            <consortium name="Tribolium Genome Sequencing Consortium"/>
            <person name="Richards S."/>
            <person name="Gibbs R.A."/>
            <person name="Weinstock G.M."/>
            <person name="Brown S.J."/>
            <person name="Denell R."/>
            <person name="Beeman R.W."/>
            <person name="Gibbs R."/>
            <person name="Beeman R.W."/>
            <person name="Brown S.J."/>
            <person name="Bucher G."/>
            <person name="Friedrich M."/>
            <person name="Grimmelikhuijzen C.J."/>
            <person name="Klingler M."/>
            <person name="Lorenzen M."/>
            <person name="Richards S."/>
            <person name="Roth S."/>
            <person name="Schroder R."/>
            <person name="Tautz D."/>
            <person name="Zdobnov E.M."/>
            <person name="Muzny D."/>
            <person name="Gibbs R.A."/>
            <person name="Weinstock G.M."/>
            <person name="Attaway T."/>
            <person name="Bell S."/>
            <person name="Buhay C.J."/>
            <person name="Chandrabose M.N."/>
            <person name="Chavez D."/>
            <person name="Clerk-Blankenburg K.P."/>
            <person name="Cree A."/>
            <person name="Dao M."/>
            <person name="Davis C."/>
            <person name="Chacko J."/>
            <person name="Dinh H."/>
            <person name="Dugan-Rocha S."/>
            <person name="Fowler G."/>
            <person name="Garner T.T."/>
            <person name="Garnes J."/>
            <person name="Gnirke A."/>
            <person name="Hawes A."/>
            <person name="Hernandez J."/>
            <person name="Hines S."/>
            <person name="Holder M."/>
            <person name="Hume J."/>
            <person name="Jhangiani S.N."/>
            <person name="Joshi V."/>
            <person name="Khan Z.M."/>
            <person name="Jackson L."/>
            <person name="Kovar C."/>
            <person name="Kowis A."/>
            <person name="Lee S."/>
            <person name="Lewis L.R."/>
            <person name="Margolis J."/>
            <person name="Morgan M."/>
            <person name="Nazareth L.V."/>
            <person name="Nguyen N."/>
            <person name="Okwuonu G."/>
            <person name="Parker D."/>
            <person name="Richards S."/>
            <person name="Ruiz S.J."/>
            <person name="Santibanez J."/>
            <person name="Savard J."/>
            <person name="Scherer S.E."/>
            <person name="Schneider B."/>
            <person name="Sodergren E."/>
            <person name="Tautz D."/>
            <person name="Vattahil S."/>
            <person name="Villasana D."/>
            <person name="White C.S."/>
            <person name="Wright R."/>
            <person name="Park Y."/>
            <person name="Beeman R.W."/>
            <person name="Lord J."/>
            <person name="Oppert B."/>
            <person name="Lorenzen M."/>
            <person name="Brown S."/>
            <person name="Wang L."/>
            <person name="Savard J."/>
            <person name="Tautz D."/>
            <person name="Richards S."/>
            <person name="Weinstock G."/>
            <person name="Gibbs R.A."/>
            <person name="Liu Y."/>
            <person name="Worley K."/>
            <person name="Weinstock G."/>
            <person name="Elsik C.G."/>
            <person name="Reese J.T."/>
            <person name="Elhaik E."/>
            <person name="Landan G."/>
            <person name="Graur D."/>
            <person name="Arensburger P."/>
            <person name="Atkinson P."/>
            <person name="Beeman R.W."/>
            <person name="Beidler J."/>
            <person name="Brown S.J."/>
            <person name="Demuth J.P."/>
            <person name="Drury D.W."/>
            <person name="Du Y.Z."/>
            <person name="Fujiwara H."/>
            <person name="Lorenzen M."/>
            <person name="Maselli V."/>
            <person name="Osanai M."/>
            <person name="Park Y."/>
            <person name="Robertson H.M."/>
            <person name="Tu Z."/>
            <person name="Wang J.J."/>
            <person name="Wang S."/>
            <person name="Richards S."/>
            <person name="Song H."/>
            <person name="Zhang L."/>
            <person name="Sodergren E."/>
            <person name="Werner D."/>
            <person name="Stanke M."/>
            <person name="Morgenstern B."/>
            <person name="Solovyev V."/>
            <person name="Kosarev P."/>
            <person name="Brown G."/>
            <person name="Chen H.C."/>
            <person name="Ermolaeva O."/>
            <person name="Hlavina W."/>
            <person name="Kapustin Y."/>
            <person name="Kiryutin B."/>
            <person name="Kitts P."/>
            <person name="Maglott D."/>
            <person name="Pruitt K."/>
            <person name="Sapojnikov V."/>
            <person name="Souvorov A."/>
            <person name="Mackey A.J."/>
            <person name="Waterhouse R.M."/>
            <person name="Wyder S."/>
            <person name="Zdobnov E.M."/>
            <person name="Zdobnov E.M."/>
            <person name="Wyder S."/>
            <person name="Kriventseva E.V."/>
            <person name="Kadowaki T."/>
            <person name="Bork P."/>
            <person name="Aranda M."/>
            <person name="Bao R."/>
            <person name="Beermann A."/>
            <person name="Berns N."/>
            <person name="Bolognesi R."/>
            <person name="Bonneton F."/>
            <person name="Bopp D."/>
            <person name="Brown S.J."/>
            <person name="Bucher G."/>
            <person name="Butts T."/>
            <person name="Chaumot A."/>
            <person name="Denell R.E."/>
            <person name="Ferrier D.E."/>
            <person name="Friedrich M."/>
            <person name="Gordon C.M."/>
            <person name="Jindra M."/>
            <person name="Klingler M."/>
            <person name="Lan Q."/>
            <person name="Lattorff H.M."/>
            <person name="Laudet V."/>
            <person name="von Levetsow C."/>
            <person name="Liu Z."/>
            <person name="Lutz R."/>
            <person name="Lynch J.A."/>
            <person name="da Fonseca R.N."/>
            <person name="Posnien N."/>
            <person name="Reuter R."/>
            <person name="Roth S."/>
            <person name="Savard J."/>
            <person name="Schinko J.B."/>
            <person name="Schmitt C."/>
            <person name="Schoppmeier M."/>
            <person name="Schroder R."/>
            <person name="Shippy T.D."/>
            <person name="Simonnet F."/>
            <person name="Marques-Souza H."/>
            <person name="Tautz D."/>
            <person name="Tomoyasu Y."/>
            <person name="Trauner J."/>
            <person name="Van der Zee M."/>
            <person name="Vervoort M."/>
            <person name="Wittkopp N."/>
            <person name="Wimmer E.A."/>
            <person name="Yang X."/>
            <person name="Jones A.K."/>
            <person name="Sattelle D.B."/>
            <person name="Ebert P.R."/>
            <person name="Nelson D."/>
            <person name="Scott J.G."/>
            <person name="Beeman R.W."/>
            <person name="Muthukrishnan S."/>
            <person name="Kramer K.J."/>
            <person name="Arakane Y."/>
            <person name="Beeman R.W."/>
            <person name="Zhu Q."/>
            <person name="Hogenkamp D."/>
            <person name="Dixit R."/>
            <person name="Oppert B."/>
            <person name="Jiang H."/>
            <person name="Zou Z."/>
            <person name="Marshall J."/>
            <person name="Elpidina E."/>
            <person name="Vinokurov K."/>
            <person name="Oppert C."/>
            <person name="Zou Z."/>
            <person name="Evans J."/>
            <person name="Lu Z."/>
            <person name="Zhao P."/>
            <person name="Sumathipala N."/>
            <person name="Altincicek B."/>
            <person name="Vilcinskas A."/>
            <person name="Williams M."/>
            <person name="Hultmark D."/>
            <person name="Hetru C."/>
            <person name="Jiang H."/>
            <person name="Grimmelikhuijzen C.J."/>
            <person name="Hauser F."/>
            <person name="Cazzamali G."/>
            <person name="Williamson M."/>
            <person name="Park Y."/>
            <person name="Li B."/>
            <person name="Tanaka Y."/>
            <person name="Predel R."/>
            <person name="Neupert S."/>
            <person name="Schachtner J."/>
            <person name="Verleyen P."/>
            <person name="Raible F."/>
            <person name="Bork P."/>
            <person name="Friedrich M."/>
            <person name="Walden K.K."/>
            <person name="Robertson H.M."/>
            <person name="Angeli S."/>
            <person name="Foret S."/>
            <person name="Bucher G."/>
            <person name="Schuetz S."/>
            <person name="Maleszka R."/>
            <person name="Wimmer E.A."/>
            <person name="Beeman R.W."/>
            <person name="Lorenzen M."/>
            <person name="Tomoyasu Y."/>
            <person name="Miller S.C."/>
            <person name="Grossmann D."/>
            <person name="Bucher G."/>
        </authorList>
    </citation>
    <scope>NUCLEOTIDE SEQUENCE [LARGE SCALE GENOMIC DNA]</scope>
    <source>
        <strain evidence="16 17">Georgia GA2</strain>
    </source>
</reference>
<reference evidence="16 17" key="2">
    <citation type="journal article" date="2010" name="Nucleic Acids Res.">
        <title>BeetleBase in 2010: revisions to provide comprehensive genomic information for Tribolium castaneum.</title>
        <authorList>
            <person name="Kim H.S."/>
            <person name="Murphy T."/>
            <person name="Xia J."/>
            <person name="Caragea D."/>
            <person name="Park Y."/>
            <person name="Beeman R.W."/>
            <person name="Lorenzen M.D."/>
            <person name="Butcher S."/>
            <person name="Manak J.R."/>
            <person name="Brown S.J."/>
        </authorList>
    </citation>
    <scope>GENOME REANNOTATION</scope>
    <source>
        <strain evidence="16 17">Georgia GA2</strain>
    </source>
</reference>
<dbReference type="GO" id="GO:0008276">
    <property type="term" value="F:protein methyltransferase activity"/>
    <property type="evidence" value="ECO:0007669"/>
    <property type="project" value="UniProtKB-ARBA"/>
</dbReference>
<dbReference type="Gene3D" id="1.25.40.10">
    <property type="entry name" value="Tetratricopeptide repeat domain"/>
    <property type="match status" value="1"/>
</dbReference>
<evidence type="ECO:0000259" key="14">
    <source>
        <dbReference type="PROSITE" id="PS50280"/>
    </source>
</evidence>
<dbReference type="GO" id="GO:0008757">
    <property type="term" value="F:S-adenosylmethionine-dependent methyltransferase activity"/>
    <property type="evidence" value="ECO:0007669"/>
    <property type="project" value="UniProtKB-ARBA"/>
</dbReference>
<dbReference type="FunFam" id="3.60.21.10:FF:000020">
    <property type="entry name" value="NT5E isoform 4"/>
    <property type="match status" value="1"/>
</dbReference>
<evidence type="ECO:0000256" key="10">
    <source>
        <dbReference type="ARBA" id="ARBA00093423"/>
    </source>
</evidence>
<dbReference type="Gene3D" id="2.170.270.10">
    <property type="entry name" value="SET domain"/>
    <property type="match status" value="1"/>
</dbReference>
<comment type="catalytic activity">
    <reaction evidence="1">
        <text>a ribonucleoside 5'-phosphate + H2O = a ribonucleoside + phosphate</text>
        <dbReference type="Rhea" id="RHEA:12484"/>
        <dbReference type="ChEBI" id="CHEBI:15377"/>
        <dbReference type="ChEBI" id="CHEBI:18254"/>
        <dbReference type="ChEBI" id="CHEBI:43474"/>
        <dbReference type="ChEBI" id="CHEBI:58043"/>
        <dbReference type="EC" id="3.1.3.5"/>
    </reaction>
</comment>
<dbReference type="Proteomes" id="UP000007266">
    <property type="component" value="Linkage group 8"/>
</dbReference>
<dbReference type="Gene3D" id="3.90.780.10">
    <property type="entry name" value="5'-Nucleotidase, C-terminal domain"/>
    <property type="match status" value="1"/>
</dbReference>
<evidence type="ECO:0000256" key="3">
    <source>
        <dbReference type="ARBA" id="ARBA00012643"/>
    </source>
</evidence>
<keyword evidence="6" id="KW-0547">Nucleotide-binding</keyword>
<name>A0A139WCQ9_TRICA</name>
<dbReference type="CDD" id="cd10536">
    <property type="entry name" value="SET_SMYD4"/>
    <property type="match status" value="1"/>
</dbReference>
<dbReference type="EC" id="3.1.3.5" evidence="3"/>
<dbReference type="GO" id="GO:0000166">
    <property type="term" value="F:nucleotide binding"/>
    <property type="evidence" value="ECO:0007669"/>
    <property type="project" value="UniProtKB-KW"/>
</dbReference>
<dbReference type="Pfam" id="PF00856">
    <property type="entry name" value="SET"/>
    <property type="match status" value="1"/>
</dbReference>
<dbReference type="GO" id="GO:0008270">
    <property type="term" value="F:zinc ion binding"/>
    <property type="evidence" value="ECO:0007669"/>
    <property type="project" value="UniProtKB-KW"/>
</dbReference>
<dbReference type="Pfam" id="PF00149">
    <property type="entry name" value="Metallophos"/>
    <property type="match status" value="1"/>
</dbReference>
<dbReference type="SUPFAM" id="SSF48452">
    <property type="entry name" value="TPR-like"/>
    <property type="match status" value="1"/>
</dbReference>
<dbReference type="InterPro" id="IPR029052">
    <property type="entry name" value="Metallo-depent_PP-like"/>
</dbReference>
<evidence type="ECO:0000256" key="7">
    <source>
        <dbReference type="ARBA" id="ARBA00022771"/>
    </source>
</evidence>
<dbReference type="SUPFAM" id="SSF82199">
    <property type="entry name" value="SET domain"/>
    <property type="match status" value="1"/>
</dbReference>
<dbReference type="InterPro" id="IPR002893">
    <property type="entry name" value="Znf_MYND"/>
</dbReference>
<dbReference type="InterPro" id="IPR044421">
    <property type="entry name" value="SMYD4_SET"/>
</dbReference>
<keyword evidence="17" id="KW-1185">Reference proteome</keyword>
<dbReference type="InterPro" id="IPR036907">
    <property type="entry name" value="5'-Nucleotdase_C_sf"/>
</dbReference>
<accession>A0A139WCQ9</accession>
<evidence type="ECO:0000256" key="13">
    <source>
        <dbReference type="PROSITE-ProRule" id="PRU00134"/>
    </source>
</evidence>
<gene>
    <name evidence="16" type="primary">AUGUSTUS-3.0.2_34199</name>
    <name evidence="16" type="ORF">TcasGA2_TC034199</name>
</gene>
<keyword evidence="5" id="KW-0732">Signal</keyword>
<dbReference type="PROSITE" id="PS50865">
    <property type="entry name" value="ZF_MYND_2"/>
    <property type="match status" value="1"/>
</dbReference>
<dbReference type="PANTHER" id="PTHR11575">
    <property type="entry name" value="5'-NUCLEOTIDASE-RELATED"/>
    <property type="match status" value="1"/>
</dbReference>
<dbReference type="FunFam" id="3.90.780.10:FF:000015">
    <property type="entry name" value="Trifunctional nucleotide phosphoesterase protein YfkN"/>
    <property type="match status" value="1"/>
</dbReference>
<dbReference type="InParanoid" id="A0A139WCQ9"/>
<keyword evidence="4" id="KW-0479">Metal-binding</keyword>
<dbReference type="Gene3D" id="6.10.140.2220">
    <property type="match status" value="1"/>
</dbReference>